<name>A0A371PUT6_STRIH</name>
<feature type="domain" description="Methyltransferase type 11" evidence="1">
    <location>
        <begin position="55"/>
        <end position="154"/>
    </location>
</feature>
<organism evidence="2 3">
    <name type="scientific">Streptomyces inhibens</name>
    <dbReference type="NCBI Taxonomy" id="2293571"/>
    <lineage>
        <taxon>Bacteria</taxon>
        <taxon>Bacillati</taxon>
        <taxon>Actinomycetota</taxon>
        <taxon>Actinomycetes</taxon>
        <taxon>Kitasatosporales</taxon>
        <taxon>Streptomycetaceae</taxon>
        <taxon>Streptomyces</taxon>
    </lineage>
</organism>
<sequence>MDTPLRSWAGDRPVTSPFARPVGTRGRLAGRFMLWTNKQDDVLHILDVQPEDRVLEVGYGPGGLVRLLVARSGAAVIRGVDPSPEMRRAATRANRGAIRSGRVTLDLGTADHTGLADQSVDRVASVNNVGIWPDLEAGLRELHRVVRPGGVVVIAWHGGVSPGPITRRLRLPEAKLQRIERALQKLFADVSRRDMRSLVVFKAVR</sequence>
<dbReference type="InterPro" id="IPR029063">
    <property type="entry name" value="SAM-dependent_MTases_sf"/>
</dbReference>
<dbReference type="Proteomes" id="UP000262477">
    <property type="component" value="Unassembled WGS sequence"/>
</dbReference>
<keyword evidence="2" id="KW-0808">Transferase</keyword>
<proteinExistence type="predicted"/>
<dbReference type="GO" id="GO:0032259">
    <property type="term" value="P:methylation"/>
    <property type="evidence" value="ECO:0007669"/>
    <property type="project" value="UniProtKB-KW"/>
</dbReference>
<reference evidence="2 3" key="1">
    <citation type="submission" date="2018-08" db="EMBL/GenBank/DDBJ databases">
        <title>Streptomyces NEAU-D10 sp. nov., a novel Actinomycete isolated from soil.</title>
        <authorList>
            <person name="Jin L."/>
        </authorList>
    </citation>
    <scope>NUCLEOTIDE SEQUENCE [LARGE SCALE GENOMIC DNA]</scope>
    <source>
        <strain evidence="2 3">NEAU-D10</strain>
    </source>
</reference>
<keyword evidence="2" id="KW-0489">Methyltransferase</keyword>
<dbReference type="PANTHER" id="PTHR42912">
    <property type="entry name" value="METHYLTRANSFERASE"/>
    <property type="match status" value="1"/>
</dbReference>
<dbReference type="Gene3D" id="3.40.50.150">
    <property type="entry name" value="Vaccinia Virus protein VP39"/>
    <property type="match status" value="1"/>
</dbReference>
<protein>
    <submittedName>
        <fullName evidence="2">Class I SAM-dependent methyltransferase</fullName>
    </submittedName>
</protein>
<dbReference type="OrthoDB" id="4571118at2"/>
<accession>A0A371PUT6</accession>
<dbReference type="SUPFAM" id="SSF53335">
    <property type="entry name" value="S-adenosyl-L-methionine-dependent methyltransferases"/>
    <property type="match status" value="1"/>
</dbReference>
<dbReference type="EMBL" id="QUAC01000310">
    <property type="protein sequence ID" value="REK86234.1"/>
    <property type="molecule type" value="Genomic_DNA"/>
</dbReference>
<dbReference type="InterPro" id="IPR050508">
    <property type="entry name" value="Methyltransf_Superfamily"/>
</dbReference>
<dbReference type="Pfam" id="PF08241">
    <property type="entry name" value="Methyltransf_11"/>
    <property type="match status" value="1"/>
</dbReference>
<keyword evidence="3" id="KW-1185">Reference proteome</keyword>
<dbReference type="RefSeq" id="WP_128510876.1">
    <property type="nucleotide sequence ID" value="NZ_QUAC01000310.1"/>
</dbReference>
<dbReference type="AlphaFoldDB" id="A0A371PUT6"/>
<dbReference type="PANTHER" id="PTHR42912:SF95">
    <property type="entry name" value="METHYLTRANSFERASE TYPE 11 DOMAIN-CONTAINING PROTEIN"/>
    <property type="match status" value="1"/>
</dbReference>
<dbReference type="GO" id="GO:0008757">
    <property type="term" value="F:S-adenosylmethionine-dependent methyltransferase activity"/>
    <property type="evidence" value="ECO:0007669"/>
    <property type="project" value="InterPro"/>
</dbReference>
<dbReference type="CDD" id="cd02440">
    <property type="entry name" value="AdoMet_MTases"/>
    <property type="match status" value="1"/>
</dbReference>
<evidence type="ECO:0000313" key="3">
    <source>
        <dbReference type="Proteomes" id="UP000262477"/>
    </source>
</evidence>
<comment type="caution">
    <text evidence="2">The sequence shown here is derived from an EMBL/GenBank/DDBJ whole genome shotgun (WGS) entry which is preliminary data.</text>
</comment>
<evidence type="ECO:0000313" key="2">
    <source>
        <dbReference type="EMBL" id="REK86234.1"/>
    </source>
</evidence>
<gene>
    <name evidence="2" type="ORF">DY245_33360</name>
</gene>
<evidence type="ECO:0000259" key="1">
    <source>
        <dbReference type="Pfam" id="PF08241"/>
    </source>
</evidence>
<dbReference type="InterPro" id="IPR013216">
    <property type="entry name" value="Methyltransf_11"/>
</dbReference>